<protein>
    <submittedName>
        <fullName evidence="9">MFS family permease</fullName>
    </submittedName>
</protein>
<feature type="transmembrane region" description="Helical" evidence="7">
    <location>
        <begin position="6"/>
        <end position="30"/>
    </location>
</feature>
<keyword evidence="3" id="KW-1003">Cell membrane</keyword>
<organism evidence="9 10">
    <name type="scientific">Phyllobacterium myrsinacearum</name>
    <dbReference type="NCBI Taxonomy" id="28101"/>
    <lineage>
        <taxon>Bacteria</taxon>
        <taxon>Pseudomonadati</taxon>
        <taxon>Pseudomonadota</taxon>
        <taxon>Alphaproteobacteria</taxon>
        <taxon>Hyphomicrobiales</taxon>
        <taxon>Phyllobacteriaceae</taxon>
        <taxon>Phyllobacterium</taxon>
    </lineage>
</organism>
<dbReference type="PANTHER" id="PTHR43414">
    <property type="entry name" value="MULTIDRUG RESISTANCE PROTEIN MDTG"/>
    <property type="match status" value="1"/>
</dbReference>
<feature type="transmembrane region" description="Helical" evidence="7">
    <location>
        <begin position="81"/>
        <end position="100"/>
    </location>
</feature>
<feature type="transmembrane region" description="Helical" evidence="7">
    <location>
        <begin position="255"/>
        <end position="280"/>
    </location>
</feature>
<dbReference type="PROSITE" id="PS50850">
    <property type="entry name" value="MFS"/>
    <property type="match status" value="1"/>
</dbReference>
<feature type="domain" description="Major facilitator superfamily (MFS) profile" evidence="8">
    <location>
        <begin position="1"/>
        <end position="309"/>
    </location>
</feature>
<dbReference type="Pfam" id="PF07690">
    <property type="entry name" value="MFS_1"/>
    <property type="match status" value="1"/>
</dbReference>
<dbReference type="GO" id="GO:0022857">
    <property type="term" value="F:transmembrane transporter activity"/>
    <property type="evidence" value="ECO:0007669"/>
    <property type="project" value="InterPro"/>
</dbReference>
<dbReference type="Gene3D" id="1.20.1250.20">
    <property type="entry name" value="MFS general substrate transporter like domains"/>
    <property type="match status" value="1"/>
</dbReference>
<feature type="transmembrane region" description="Helical" evidence="7">
    <location>
        <begin position="194"/>
        <end position="214"/>
    </location>
</feature>
<evidence type="ECO:0000259" key="8">
    <source>
        <dbReference type="PROSITE" id="PS50850"/>
    </source>
</evidence>
<dbReference type="Proteomes" id="UP000549052">
    <property type="component" value="Unassembled WGS sequence"/>
</dbReference>
<sequence length="318" mass="34132">MAITQLLIAFAHDVWLILALRFLQGAFAGYIAPAQAYSVEITDGRNRTRLFACLQVATNVGSLVGAFLGGLILDAASFSDINLIAGIVCGLCTLIAWLMLPVPRNQRVPTGISQIQTRESITAKHPLISGLFWLTSMLLASRMVLQVPFALYMMQVFGARHWMVGFCYGLLALGFVIGAPLWARFLKDSAKMNILGWMIIISASCALVSTVAGLTTSISIFAFIYLVWGALLGGTTPVLLALISTLTPVDRQGSVLGLAQSCQQAASIAGIAVGVGAMQFLGLQTVFPLVSTLYTLSLFLALALWFKSRKALKEGIRL</sequence>
<evidence type="ECO:0000256" key="4">
    <source>
        <dbReference type="ARBA" id="ARBA00022692"/>
    </source>
</evidence>
<evidence type="ECO:0000256" key="1">
    <source>
        <dbReference type="ARBA" id="ARBA00004651"/>
    </source>
</evidence>
<dbReference type="AlphaFoldDB" id="A0A839EV76"/>
<keyword evidence="6 7" id="KW-0472">Membrane</keyword>
<evidence type="ECO:0000256" key="7">
    <source>
        <dbReference type="SAM" id="Phobius"/>
    </source>
</evidence>
<comment type="caution">
    <text evidence="9">The sequence shown here is derived from an EMBL/GenBank/DDBJ whole genome shotgun (WGS) entry which is preliminary data.</text>
</comment>
<dbReference type="InterPro" id="IPR036259">
    <property type="entry name" value="MFS_trans_sf"/>
</dbReference>
<feature type="transmembrane region" description="Helical" evidence="7">
    <location>
        <begin position="121"/>
        <end position="141"/>
    </location>
</feature>
<evidence type="ECO:0000313" key="9">
    <source>
        <dbReference type="EMBL" id="MBA8882058.1"/>
    </source>
</evidence>
<evidence type="ECO:0000256" key="5">
    <source>
        <dbReference type="ARBA" id="ARBA00022989"/>
    </source>
</evidence>
<proteinExistence type="predicted"/>
<gene>
    <name evidence="9" type="ORF">FHW16_005806</name>
</gene>
<feature type="transmembrane region" description="Helical" evidence="7">
    <location>
        <begin position="161"/>
        <end position="182"/>
    </location>
</feature>
<reference evidence="9 10" key="1">
    <citation type="submission" date="2020-07" db="EMBL/GenBank/DDBJ databases">
        <title>Genomic Encyclopedia of Type Strains, Phase IV (KMG-V): Genome sequencing to study the core and pangenomes of soil and plant-associated prokaryotes.</title>
        <authorList>
            <person name="Whitman W."/>
        </authorList>
    </citation>
    <scope>NUCLEOTIDE SEQUENCE [LARGE SCALE GENOMIC DNA]</scope>
    <source>
        <strain evidence="9 10">AN3</strain>
    </source>
</reference>
<dbReference type="PANTHER" id="PTHR43414:SF1">
    <property type="entry name" value="PEPTIDE PERMEASE"/>
    <property type="match status" value="1"/>
</dbReference>
<keyword evidence="4 7" id="KW-0812">Transmembrane</keyword>
<dbReference type="SUPFAM" id="SSF103473">
    <property type="entry name" value="MFS general substrate transporter"/>
    <property type="match status" value="1"/>
</dbReference>
<comment type="subcellular location">
    <subcellularLocation>
        <location evidence="1">Cell membrane</location>
        <topology evidence="1">Multi-pass membrane protein</topology>
    </subcellularLocation>
</comment>
<feature type="transmembrane region" description="Helical" evidence="7">
    <location>
        <begin position="220"/>
        <end position="243"/>
    </location>
</feature>
<dbReference type="GO" id="GO:0005886">
    <property type="term" value="C:plasma membrane"/>
    <property type="evidence" value="ECO:0007669"/>
    <property type="project" value="UniProtKB-SubCell"/>
</dbReference>
<evidence type="ECO:0000256" key="6">
    <source>
        <dbReference type="ARBA" id="ARBA00023136"/>
    </source>
</evidence>
<feature type="transmembrane region" description="Helical" evidence="7">
    <location>
        <begin position="286"/>
        <end position="306"/>
    </location>
</feature>
<keyword evidence="2" id="KW-0813">Transport</keyword>
<dbReference type="EMBL" id="JACGXN010000022">
    <property type="protein sequence ID" value="MBA8882058.1"/>
    <property type="molecule type" value="Genomic_DNA"/>
</dbReference>
<keyword evidence="5 7" id="KW-1133">Transmembrane helix</keyword>
<name>A0A839EV76_9HYPH</name>
<dbReference type="InterPro" id="IPR011701">
    <property type="entry name" value="MFS"/>
</dbReference>
<evidence type="ECO:0000313" key="10">
    <source>
        <dbReference type="Proteomes" id="UP000549052"/>
    </source>
</evidence>
<evidence type="ECO:0000256" key="3">
    <source>
        <dbReference type="ARBA" id="ARBA00022475"/>
    </source>
</evidence>
<feature type="transmembrane region" description="Helical" evidence="7">
    <location>
        <begin position="50"/>
        <end position="75"/>
    </location>
</feature>
<keyword evidence="10" id="KW-1185">Reference proteome</keyword>
<dbReference type="InterPro" id="IPR020846">
    <property type="entry name" value="MFS_dom"/>
</dbReference>
<accession>A0A839EV76</accession>
<evidence type="ECO:0000256" key="2">
    <source>
        <dbReference type="ARBA" id="ARBA00022448"/>
    </source>
</evidence>